<dbReference type="OrthoDB" id="9780084at2"/>
<name>A0A1B2EWV1_9HYPH</name>
<dbReference type="EMBL" id="CP016619">
    <property type="protein sequence ID" value="ANY84454.1"/>
    <property type="molecule type" value="Genomic_DNA"/>
</dbReference>
<comment type="similarity">
    <text evidence="1">Belongs to the short-chain dehydrogenases/reductases (SDR) family.</text>
</comment>
<dbReference type="InterPro" id="IPR036291">
    <property type="entry name" value="NAD(P)-bd_dom_sf"/>
</dbReference>
<dbReference type="AlphaFoldDB" id="A0A1B2EWV1"/>
<dbReference type="InterPro" id="IPR020904">
    <property type="entry name" value="Sc_DH/Rdtase_CS"/>
</dbReference>
<dbReference type="KEGG" id="moc:BB934_40350"/>
<dbReference type="SUPFAM" id="SSF51735">
    <property type="entry name" value="NAD(P)-binding Rossmann-fold domains"/>
    <property type="match status" value="1"/>
</dbReference>
<dbReference type="GO" id="GO:0016491">
    <property type="term" value="F:oxidoreductase activity"/>
    <property type="evidence" value="ECO:0007669"/>
    <property type="project" value="UniProtKB-KW"/>
</dbReference>
<geneLocation type="plasmid" evidence="3">
    <name>unnamed2</name>
</geneLocation>
<dbReference type="RefSeq" id="WP_099515344.1">
    <property type="nucleotide sequence ID" value="NZ_CP016619.1"/>
</dbReference>
<dbReference type="InterPro" id="IPR002347">
    <property type="entry name" value="SDR_fam"/>
</dbReference>
<keyword evidence="2" id="KW-0560">Oxidoreductase</keyword>
<sequence length="263" mass="27434">MDFFSDLSGKRVVVTGACGVVGRWIVDAFVAAGAELCLTDAQEAALNAYAGEVSLGTGGFAHPANLTDETSIEGLITEIGRRWGAADVLVNNAGIYPSGFLLDISTAEFDRIFSVNLRAPFILTRGIARQMIEKGTKGSVINISSGAARKMRRTVVPYCTSKTALDRLTKGFAIELAEFGIRVNALEPGFAAGSSVSSLTDEHINNTIAAIPLGRPSSPSDVANGLLYLASDASSYVTGATLTIDGGNSIGSLAVHQAKKHPL</sequence>
<reference evidence="3" key="1">
    <citation type="submission" date="2016-07" db="EMBL/GenBank/DDBJ databases">
        <title>Microvirga ossetica sp. nov. a new species of rhizobia isolated from root nodules of the legume species Vicia alpestris Steven originated from North Ossetia region in the Caucasus.</title>
        <authorList>
            <person name="Safronova V.I."/>
            <person name="Kuznetsova I.G."/>
            <person name="Sazanova A.L."/>
            <person name="Belimov A."/>
            <person name="Andronov E."/>
            <person name="Osledkin Y.S."/>
            <person name="Onishchuk O.P."/>
            <person name="Kurchak O.N."/>
            <person name="Shaposhnikov A.I."/>
            <person name="Willems A."/>
            <person name="Tikhonovich I.A."/>
        </authorList>
    </citation>
    <scope>NUCLEOTIDE SEQUENCE [LARGE SCALE GENOMIC DNA]</scope>
    <source>
        <strain evidence="3">V5/3M</strain>
        <plasmid evidence="3">unnamed2</plasmid>
    </source>
</reference>
<proteinExistence type="inferred from homology"/>
<accession>A0A1B2EWV1</accession>
<dbReference type="PANTHER" id="PTHR43639:SF1">
    <property type="entry name" value="SHORT-CHAIN DEHYDROGENASE_REDUCTASE FAMILY PROTEIN"/>
    <property type="match status" value="1"/>
</dbReference>
<dbReference type="Pfam" id="PF13561">
    <property type="entry name" value="adh_short_C2"/>
    <property type="match status" value="1"/>
</dbReference>
<evidence type="ECO:0000256" key="1">
    <source>
        <dbReference type="ARBA" id="ARBA00006484"/>
    </source>
</evidence>
<dbReference type="PRINTS" id="PR00080">
    <property type="entry name" value="SDRFAMILY"/>
</dbReference>
<protein>
    <submittedName>
        <fullName evidence="3">Oxidoreductase</fullName>
    </submittedName>
</protein>
<dbReference type="FunFam" id="3.40.50.720:FF:000084">
    <property type="entry name" value="Short-chain dehydrogenase reductase"/>
    <property type="match status" value="1"/>
</dbReference>
<dbReference type="Gene3D" id="3.40.50.720">
    <property type="entry name" value="NAD(P)-binding Rossmann-like Domain"/>
    <property type="match status" value="1"/>
</dbReference>
<dbReference type="PANTHER" id="PTHR43639">
    <property type="entry name" value="OXIDOREDUCTASE, SHORT-CHAIN DEHYDROGENASE/REDUCTASE FAMILY (AFU_ORTHOLOGUE AFUA_5G02870)"/>
    <property type="match status" value="1"/>
</dbReference>
<gene>
    <name evidence="3" type="ORF">BB934_40350</name>
</gene>
<organism evidence="3">
    <name type="scientific">Microvirga ossetica</name>
    <dbReference type="NCBI Taxonomy" id="1882682"/>
    <lineage>
        <taxon>Bacteria</taxon>
        <taxon>Pseudomonadati</taxon>
        <taxon>Pseudomonadota</taxon>
        <taxon>Alphaproteobacteria</taxon>
        <taxon>Hyphomicrobiales</taxon>
        <taxon>Methylobacteriaceae</taxon>
        <taxon>Microvirga</taxon>
    </lineage>
</organism>
<keyword evidence="3" id="KW-0614">Plasmid</keyword>
<evidence type="ECO:0000313" key="3">
    <source>
        <dbReference type="EMBL" id="ANY84454.1"/>
    </source>
</evidence>
<dbReference type="PRINTS" id="PR00081">
    <property type="entry name" value="GDHRDH"/>
</dbReference>
<dbReference type="CDD" id="cd05233">
    <property type="entry name" value="SDR_c"/>
    <property type="match status" value="1"/>
</dbReference>
<evidence type="ECO:0000256" key="2">
    <source>
        <dbReference type="ARBA" id="ARBA00023002"/>
    </source>
</evidence>
<dbReference type="PROSITE" id="PS00061">
    <property type="entry name" value="ADH_SHORT"/>
    <property type="match status" value="1"/>
</dbReference>